<dbReference type="Proteomes" id="UP000612585">
    <property type="component" value="Unassembled WGS sequence"/>
</dbReference>
<keyword evidence="3" id="KW-1185">Reference proteome</keyword>
<dbReference type="RefSeq" id="WP_204010317.1">
    <property type="nucleotide sequence ID" value="NZ_BOPG01000098.1"/>
</dbReference>
<gene>
    <name evidence="2" type="ORF">Vau01_110630</name>
</gene>
<sequence length="240" mass="26148">MPGDRVRTPADWPAGVDGEVASHPPGALPAEAGPVDQNWETLRPSLRERLSGALGTILMWWRDDNDPFLTGVSAFGERGMCRAEPATRDGVAGHRLDLRLWAPGSVKSQEFRGPGPAPDRTAGDRMPRDRAVGGDRVPHDRTGPGRTPSLTLPPEVSALLGHMPAKAQRYLQVPLLAGGGEANGMRWYQIWNSPDEAMDAWLWLRAGRAVTFAHGRRERRGGGSGGTAHWELRCWRATCT</sequence>
<feature type="region of interest" description="Disordered" evidence="1">
    <location>
        <begin position="1"/>
        <end position="32"/>
    </location>
</feature>
<proteinExistence type="predicted"/>
<feature type="compositionally biased region" description="Basic and acidic residues" evidence="1">
    <location>
        <begin position="121"/>
        <end position="143"/>
    </location>
</feature>
<feature type="region of interest" description="Disordered" evidence="1">
    <location>
        <begin position="106"/>
        <end position="151"/>
    </location>
</feature>
<dbReference type="AlphaFoldDB" id="A0A8J3ZIG1"/>
<evidence type="ECO:0000256" key="1">
    <source>
        <dbReference type="SAM" id="MobiDB-lite"/>
    </source>
</evidence>
<protein>
    <submittedName>
        <fullName evidence="2">Uncharacterized protein</fullName>
    </submittedName>
</protein>
<organism evidence="2 3">
    <name type="scientific">Virgisporangium aurantiacum</name>
    <dbReference type="NCBI Taxonomy" id="175570"/>
    <lineage>
        <taxon>Bacteria</taxon>
        <taxon>Bacillati</taxon>
        <taxon>Actinomycetota</taxon>
        <taxon>Actinomycetes</taxon>
        <taxon>Micromonosporales</taxon>
        <taxon>Micromonosporaceae</taxon>
        <taxon>Virgisporangium</taxon>
    </lineage>
</organism>
<accession>A0A8J3ZIG1</accession>
<reference evidence="2" key="1">
    <citation type="submission" date="2021-01" db="EMBL/GenBank/DDBJ databases">
        <title>Whole genome shotgun sequence of Virgisporangium aurantiacum NBRC 16421.</title>
        <authorList>
            <person name="Komaki H."/>
            <person name="Tamura T."/>
        </authorList>
    </citation>
    <scope>NUCLEOTIDE SEQUENCE</scope>
    <source>
        <strain evidence="2">NBRC 16421</strain>
    </source>
</reference>
<comment type="caution">
    <text evidence="2">The sequence shown here is derived from an EMBL/GenBank/DDBJ whole genome shotgun (WGS) entry which is preliminary data.</text>
</comment>
<name>A0A8J3ZIG1_9ACTN</name>
<evidence type="ECO:0000313" key="3">
    <source>
        <dbReference type="Proteomes" id="UP000612585"/>
    </source>
</evidence>
<evidence type="ECO:0000313" key="2">
    <source>
        <dbReference type="EMBL" id="GIJ63547.1"/>
    </source>
</evidence>
<dbReference type="EMBL" id="BOPG01000098">
    <property type="protein sequence ID" value="GIJ63547.1"/>
    <property type="molecule type" value="Genomic_DNA"/>
</dbReference>